<accession>A0A066X2Z8</accession>
<gene>
    <name evidence="2" type="ORF">CSUB01_02238</name>
</gene>
<dbReference type="HOGENOM" id="CLU_1510519_0_0_1"/>
<keyword evidence="1" id="KW-0472">Membrane</keyword>
<proteinExistence type="predicted"/>
<dbReference type="EMBL" id="JMSE01001362">
    <property type="protein sequence ID" value="KDN62054.1"/>
    <property type="molecule type" value="Genomic_DNA"/>
</dbReference>
<dbReference type="eggNOG" id="ENOG502T4FG">
    <property type="taxonomic scope" value="Eukaryota"/>
</dbReference>
<reference evidence="3" key="1">
    <citation type="journal article" date="2014" name="Genome Announc.">
        <title>Draft genome sequence of Colletotrichum sublineola, a destructive pathogen of cultivated sorghum.</title>
        <authorList>
            <person name="Baroncelli R."/>
            <person name="Sanz-Martin J.M."/>
            <person name="Rech G.E."/>
            <person name="Sukno S.A."/>
            <person name="Thon M.R."/>
        </authorList>
    </citation>
    <scope>NUCLEOTIDE SEQUENCE [LARGE SCALE GENOMIC DNA]</scope>
    <source>
        <strain evidence="3">TX430BB</strain>
    </source>
</reference>
<evidence type="ECO:0000313" key="3">
    <source>
        <dbReference type="Proteomes" id="UP000027238"/>
    </source>
</evidence>
<keyword evidence="1" id="KW-0812">Transmembrane</keyword>
<dbReference type="OrthoDB" id="4831841at2759"/>
<feature type="transmembrane region" description="Helical" evidence="1">
    <location>
        <begin position="54"/>
        <end position="72"/>
    </location>
</feature>
<sequence>MNSVHIKHGSVRQGKYDVYWSKDNEWAIIDDEEDEENERWLKEAYHHHRLSSRYLTVGLFVVLVPAMCGLLWCCRTPSARILSTSADRRDSGHAPRMFPNALLAVSSCEAPLSSCPRLDYFENSSSGNQGACRAPHPHLTTTTTFDLGFSSWASDLSAVAMAASDFEMSRHFIERQLG</sequence>
<dbReference type="AlphaFoldDB" id="A0A066X2Z8"/>
<comment type="caution">
    <text evidence="2">The sequence shown here is derived from an EMBL/GenBank/DDBJ whole genome shotgun (WGS) entry which is preliminary data.</text>
</comment>
<keyword evidence="3" id="KW-1185">Reference proteome</keyword>
<dbReference type="Proteomes" id="UP000027238">
    <property type="component" value="Unassembled WGS sequence"/>
</dbReference>
<keyword evidence="1" id="KW-1133">Transmembrane helix</keyword>
<evidence type="ECO:0000256" key="1">
    <source>
        <dbReference type="SAM" id="Phobius"/>
    </source>
</evidence>
<evidence type="ECO:0000313" key="2">
    <source>
        <dbReference type="EMBL" id="KDN62054.1"/>
    </source>
</evidence>
<name>A0A066X2Z8_COLSU</name>
<organism evidence="2 3">
    <name type="scientific">Colletotrichum sublineola</name>
    <name type="common">Sorghum anthracnose fungus</name>
    <dbReference type="NCBI Taxonomy" id="1173701"/>
    <lineage>
        <taxon>Eukaryota</taxon>
        <taxon>Fungi</taxon>
        <taxon>Dikarya</taxon>
        <taxon>Ascomycota</taxon>
        <taxon>Pezizomycotina</taxon>
        <taxon>Sordariomycetes</taxon>
        <taxon>Hypocreomycetidae</taxon>
        <taxon>Glomerellales</taxon>
        <taxon>Glomerellaceae</taxon>
        <taxon>Colletotrichum</taxon>
        <taxon>Colletotrichum graminicola species complex</taxon>
    </lineage>
</organism>
<protein>
    <submittedName>
        <fullName evidence="2">Uncharacterized protein</fullName>
    </submittedName>
</protein>